<dbReference type="PANTHER" id="PTHR47359:SF3">
    <property type="entry name" value="NLP_P60 DOMAIN-CONTAINING PROTEIN-RELATED"/>
    <property type="match status" value="1"/>
</dbReference>
<comment type="caution">
    <text evidence="8">The sequence shown here is derived from an EMBL/GenBank/DDBJ whole genome shotgun (WGS) entry which is preliminary data.</text>
</comment>
<feature type="domain" description="NlpC/P60" evidence="7">
    <location>
        <begin position="206"/>
        <end position="320"/>
    </location>
</feature>
<proteinExistence type="inferred from homology"/>
<dbReference type="Gene3D" id="6.10.250.3150">
    <property type="match status" value="1"/>
</dbReference>
<name>A0A2T0KNS6_9ACTN</name>
<feature type="coiled-coil region" evidence="5">
    <location>
        <begin position="34"/>
        <end position="75"/>
    </location>
</feature>
<dbReference type="EMBL" id="PVMZ01000001">
    <property type="protein sequence ID" value="PRX25386.1"/>
    <property type="molecule type" value="Genomic_DNA"/>
</dbReference>
<dbReference type="Pfam" id="PF00877">
    <property type="entry name" value="NLPC_P60"/>
    <property type="match status" value="1"/>
</dbReference>
<evidence type="ECO:0000313" key="8">
    <source>
        <dbReference type="EMBL" id="PRX25386.1"/>
    </source>
</evidence>
<evidence type="ECO:0000259" key="7">
    <source>
        <dbReference type="PROSITE" id="PS51935"/>
    </source>
</evidence>
<evidence type="ECO:0000256" key="6">
    <source>
        <dbReference type="SAM" id="SignalP"/>
    </source>
</evidence>
<dbReference type="InterPro" id="IPR051794">
    <property type="entry name" value="PG_Endopeptidase_C40"/>
</dbReference>
<dbReference type="GO" id="GO:0008234">
    <property type="term" value="F:cysteine-type peptidase activity"/>
    <property type="evidence" value="ECO:0007669"/>
    <property type="project" value="UniProtKB-KW"/>
</dbReference>
<keyword evidence="9" id="KW-1185">Reference proteome</keyword>
<protein>
    <submittedName>
        <fullName evidence="8">NlpC/P60 family protein</fullName>
    </submittedName>
</protein>
<evidence type="ECO:0000313" key="9">
    <source>
        <dbReference type="Proteomes" id="UP000239415"/>
    </source>
</evidence>
<dbReference type="PROSITE" id="PS51935">
    <property type="entry name" value="NLPC_P60"/>
    <property type="match status" value="1"/>
</dbReference>
<dbReference type="RefSeq" id="WP_239166165.1">
    <property type="nucleotide sequence ID" value="NZ_BOMO01000028.1"/>
</dbReference>
<keyword evidence="5" id="KW-0175">Coiled coil</keyword>
<evidence type="ECO:0000256" key="4">
    <source>
        <dbReference type="ARBA" id="ARBA00022807"/>
    </source>
</evidence>
<evidence type="ECO:0000256" key="2">
    <source>
        <dbReference type="ARBA" id="ARBA00022670"/>
    </source>
</evidence>
<dbReference type="AlphaFoldDB" id="A0A2T0KNS6"/>
<organism evidence="8 9">
    <name type="scientific">Actinoplanes italicus</name>
    <dbReference type="NCBI Taxonomy" id="113567"/>
    <lineage>
        <taxon>Bacteria</taxon>
        <taxon>Bacillati</taxon>
        <taxon>Actinomycetota</taxon>
        <taxon>Actinomycetes</taxon>
        <taxon>Micromonosporales</taxon>
        <taxon>Micromonosporaceae</taxon>
        <taxon>Actinoplanes</taxon>
    </lineage>
</organism>
<evidence type="ECO:0000256" key="5">
    <source>
        <dbReference type="SAM" id="Coils"/>
    </source>
</evidence>
<dbReference type="PANTHER" id="PTHR47359">
    <property type="entry name" value="PEPTIDOGLYCAN DL-ENDOPEPTIDASE CWLO"/>
    <property type="match status" value="1"/>
</dbReference>
<comment type="similarity">
    <text evidence="1">Belongs to the peptidase C40 family.</text>
</comment>
<dbReference type="GO" id="GO:0006508">
    <property type="term" value="P:proteolysis"/>
    <property type="evidence" value="ECO:0007669"/>
    <property type="project" value="UniProtKB-KW"/>
</dbReference>
<evidence type="ECO:0000256" key="1">
    <source>
        <dbReference type="ARBA" id="ARBA00007074"/>
    </source>
</evidence>
<dbReference type="InterPro" id="IPR000064">
    <property type="entry name" value="NLP_P60_dom"/>
</dbReference>
<feature type="chain" id="PRO_5015640709" evidence="6">
    <location>
        <begin position="31"/>
        <end position="320"/>
    </location>
</feature>
<keyword evidence="4" id="KW-0788">Thiol protease</keyword>
<gene>
    <name evidence="8" type="ORF">CLV67_10199</name>
</gene>
<evidence type="ECO:0000256" key="3">
    <source>
        <dbReference type="ARBA" id="ARBA00022801"/>
    </source>
</evidence>
<sequence length="320" mass="34272">MPHPRTRFRALVVALTAFVITTSGATAAHAAPSASELKKKIDAASEKLEDVTEDYNKLRLDLKNTKAEAVKLESSLKPAQDALATATAKVQTIATTSYMQGRTGAMTVLVSGDTDTMLERLAVLDQIAKSNQQDIKTFTETTTTFAERKAALKQTQDKQTTQVGELAKRKKSIETDLEKLYDMREAAYGSSTEDTGSYTGKIPDIPGSAGTAVTFAFNQIGKPYGFGDAGPNSYDCSGLTSAAWAKAGKSLPHNAAAQYRATARISKADLQPGDLVFYRNNQHVAIYVGGGKIIDAPSAGRDVLHRTIAIMTPNGYGRVK</sequence>
<reference evidence="8 9" key="1">
    <citation type="submission" date="2018-03" db="EMBL/GenBank/DDBJ databases">
        <title>Genomic Encyclopedia of Archaeal and Bacterial Type Strains, Phase II (KMG-II): from individual species to whole genera.</title>
        <authorList>
            <person name="Goeker M."/>
        </authorList>
    </citation>
    <scope>NUCLEOTIDE SEQUENCE [LARGE SCALE GENOMIC DNA]</scope>
    <source>
        <strain evidence="8 9">DSM 43146</strain>
    </source>
</reference>
<accession>A0A2T0KNS6</accession>
<keyword evidence="6" id="KW-0732">Signal</keyword>
<keyword evidence="2" id="KW-0645">Protease</keyword>
<feature type="signal peptide" evidence="6">
    <location>
        <begin position="1"/>
        <end position="30"/>
    </location>
</feature>
<dbReference type="Proteomes" id="UP000239415">
    <property type="component" value="Unassembled WGS sequence"/>
</dbReference>
<dbReference type="InterPro" id="IPR038765">
    <property type="entry name" value="Papain-like_cys_pep_sf"/>
</dbReference>
<dbReference type="Gene3D" id="3.90.1720.10">
    <property type="entry name" value="endopeptidase domain like (from Nostoc punctiforme)"/>
    <property type="match status" value="1"/>
</dbReference>
<dbReference type="SUPFAM" id="SSF54001">
    <property type="entry name" value="Cysteine proteinases"/>
    <property type="match status" value="1"/>
</dbReference>
<keyword evidence="3" id="KW-0378">Hydrolase</keyword>